<comment type="caution">
    <text evidence="7">The sequence shown here is derived from an EMBL/GenBank/DDBJ whole genome shotgun (WGS) entry which is preliminary data.</text>
</comment>
<keyword evidence="3" id="KW-0807">Transducer</keyword>
<proteinExistence type="inferred from homology"/>
<dbReference type="RefSeq" id="WP_099386576.1">
    <property type="nucleotide sequence ID" value="NZ_JANSWH010000095.1"/>
</dbReference>
<keyword evidence="4" id="KW-0812">Transmembrane</keyword>
<sequence>MTKKQKGNVLSTTLFQNIMFNAIILIAFIIYAIVMMQALSTITSSATVASTNQSELQRQEGKLHQMTVNINGDVHTIVSTTAAGGIVSDDNDSVKEVRKLCSELDKYVSYITDESILVSQSADGPAQAAELASCIDKYKSAVENVISYAQTGDAIMAITVLTSDYESVNNALESSYQAVEDSIQALSENLGNYLGGVKADASVKGIILLVIVVVIILASLIITYFRVSRIIKRMTQELDLIIQNIQNGNGDLTARIHTRTSTELQTISNGINLFIETLQEIIRGVKDGAVVLTTSAESMTGQIQRASDNITNTSAALEELSASMDTVSATATEIDDNLAEVKAATARIHEEAANGSLTAADIRKEADEIKQLASQKKNDTGSKMEELSITLQQSVKDSEKVGQINELTNEILTIASQTNLLALNASIEAARAGEAGRGFAVVADEISTLADNSRQTASNIQSISVEVTEAVRTLSDHALEVIAFINENVLSDYDSFVETGERYENTALLMDRILGQFTELAGNLNTIMDQMANSVTSITESVRESSDAINMSAVNSSHIVDEISQIDSAMDENNRVTSQLNDNTKMFVTL</sequence>
<dbReference type="InterPro" id="IPR051310">
    <property type="entry name" value="MCP_chemotaxis"/>
</dbReference>
<dbReference type="Proteomes" id="UP000224563">
    <property type="component" value="Unassembled WGS sequence"/>
</dbReference>
<dbReference type="PANTHER" id="PTHR43531:SF11">
    <property type="entry name" value="METHYL-ACCEPTING CHEMOTAXIS PROTEIN 3"/>
    <property type="match status" value="1"/>
</dbReference>
<evidence type="ECO:0000256" key="1">
    <source>
        <dbReference type="ARBA" id="ARBA00022500"/>
    </source>
</evidence>
<feature type="domain" description="HAMP" evidence="6">
    <location>
        <begin position="225"/>
        <end position="283"/>
    </location>
</feature>
<evidence type="ECO:0008006" key="9">
    <source>
        <dbReference type="Google" id="ProtNLM"/>
    </source>
</evidence>
<evidence type="ECO:0000313" key="8">
    <source>
        <dbReference type="Proteomes" id="UP000224563"/>
    </source>
</evidence>
<evidence type="ECO:0000259" key="6">
    <source>
        <dbReference type="PROSITE" id="PS50885"/>
    </source>
</evidence>
<organism evidence="7 8">
    <name type="scientific">Agathobacter ruminis</name>
    <dbReference type="NCBI Taxonomy" id="1712665"/>
    <lineage>
        <taxon>Bacteria</taxon>
        <taxon>Bacillati</taxon>
        <taxon>Bacillota</taxon>
        <taxon>Clostridia</taxon>
        <taxon>Lachnospirales</taxon>
        <taxon>Lachnospiraceae</taxon>
        <taxon>Agathobacter</taxon>
    </lineage>
</organism>
<keyword evidence="4" id="KW-1133">Transmembrane helix</keyword>
<dbReference type="EMBL" id="PDYG01000082">
    <property type="protein sequence ID" value="PHU37090.1"/>
    <property type="molecule type" value="Genomic_DNA"/>
</dbReference>
<evidence type="ECO:0000256" key="4">
    <source>
        <dbReference type="SAM" id="Phobius"/>
    </source>
</evidence>
<evidence type="ECO:0000313" key="7">
    <source>
        <dbReference type="EMBL" id="PHU37090.1"/>
    </source>
</evidence>
<reference evidence="7 8" key="2">
    <citation type="submission" date="2017-10" db="EMBL/GenBank/DDBJ databases">
        <authorList>
            <person name="Banno H."/>
            <person name="Chua N.-H."/>
        </authorList>
    </citation>
    <scope>NUCLEOTIDE SEQUENCE [LARGE SCALE GENOMIC DNA]</scope>
    <source>
        <strain evidence="7 8">JK623</strain>
    </source>
</reference>
<keyword evidence="1" id="KW-0145">Chemotaxis</keyword>
<evidence type="ECO:0000256" key="3">
    <source>
        <dbReference type="PROSITE-ProRule" id="PRU00284"/>
    </source>
</evidence>
<protein>
    <recommendedName>
        <fullName evidence="9">Methyl-accepting chemotaxis protein</fullName>
    </recommendedName>
</protein>
<dbReference type="GO" id="GO:0006935">
    <property type="term" value="P:chemotaxis"/>
    <property type="evidence" value="ECO:0007669"/>
    <property type="project" value="UniProtKB-KW"/>
</dbReference>
<dbReference type="InterPro" id="IPR004089">
    <property type="entry name" value="MCPsignal_dom"/>
</dbReference>
<gene>
    <name evidence="7" type="ORF">CSX02_09890</name>
</gene>
<dbReference type="SMART" id="SM00283">
    <property type="entry name" value="MA"/>
    <property type="match status" value="1"/>
</dbReference>
<dbReference type="GO" id="GO:0004888">
    <property type="term" value="F:transmembrane signaling receptor activity"/>
    <property type="evidence" value="ECO:0007669"/>
    <property type="project" value="TreeGrafter"/>
</dbReference>
<name>A0A2G3E1R3_9FIRM</name>
<dbReference type="PROSITE" id="PS50885">
    <property type="entry name" value="HAMP"/>
    <property type="match status" value="1"/>
</dbReference>
<keyword evidence="4" id="KW-0472">Membrane</keyword>
<dbReference type="GO" id="GO:0005886">
    <property type="term" value="C:plasma membrane"/>
    <property type="evidence" value="ECO:0007669"/>
    <property type="project" value="TreeGrafter"/>
</dbReference>
<dbReference type="AlphaFoldDB" id="A0A2G3E1R3"/>
<feature type="domain" description="Methyl-accepting transducer" evidence="5">
    <location>
        <begin position="288"/>
        <end position="550"/>
    </location>
</feature>
<feature type="transmembrane region" description="Helical" evidence="4">
    <location>
        <begin position="206"/>
        <end position="225"/>
    </location>
</feature>
<dbReference type="PANTHER" id="PTHR43531">
    <property type="entry name" value="PROTEIN ICFG"/>
    <property type="match status" value="1"/>
</dbReference>
<dbReference type="GO" id="GO:0007165">
    <property type="term" value="P:signal transduction"/>
    <property type="evidence" value="ECO:0007669"/>
    <property type="project" value="UniProtKB-KW"/>
</dbReference>
<reference evidence="7 8" key="1">
    <citation type="submission" date="2017-10" db="EMBL/GenBank/DDBJ databases">
        <title>Resolving the taxonomy of Roseburia spp., Eubacterium rectale and Agathobacter spp. through phylogenomic analysis.</title>
        <authorList>
            <person name="Sheridan P.O."/>
            <person name="Walker A.W."/>
            <person name="Duncan S.H."/>
            <person name="Scott K.P."/>
            <person name="Toole P.W.O."/>
            <person name="Luis P."/>
            <person name="Flint H.J."/>
        </authorList>
    </citation>
    <scope>NUCLEOTIDE SEQUENCE [LARGE SCALE GENOMIC DNA]</scope>
    <source>
        <strain evidence="7 8">JK623</strain>
    </source>
</reference>
<evidence type="ECO:0000256" key="2">
    <source>
        <dbReference type="ARBA" id="ARBA00029447"/>
    </source>
</evidence>
<dbReference type="InterPro" id="IPR003660">
    <property type="entry name" value="HAMP_dom"/>
</dbReference>
<dbReference type="Pfam" id="PF00015">
    <property type="entry name" value="MCPsignal"/>
    <property type="match status" value="1"/>
</dbReference>
<dbReference type="Gene3D" id="1.10.287.950">
    <property type="entry name" value="Methyl-accepting chemotaxis protein"/>
    <property type="match status" value="1"/>
</dbReference>
<feature type="transmembrane region" description="Helical" evidence="4">
    <location>
        <begin position="20"/>
        <end position="39"/>
    </location>
</feature>
<dbReference type="PROSITE" id="PS50111">
    <property type="entry name" value="CHEMOTAXIS_TRANSDUC_2"/>
    <property type="match status" value="1"/>
</dbReference>
<accession>A0A2G3E1R3</accession>
<dbReference type="SUPFAM" id="SSF58104">
    <property type="entry name" value="Methyl-accepting chemotaxis protein (MCP) signaling domain"/>
    <property type="match status" value="1"/>
</dbReference>
<evidence type="ECO:0000259" key="5">
    <source>
        <dbReference type="PROSITE" id="PS50111"/>
    </source>
</evidence>
<keyword evidence="8" id="KW-1185">Reference proteome</keyword>
<comment type="similarity">
    <text evidence="2">Belongs to the methyl-accepting chemotaxis (MCP) protein family.</text>
</comment>